<dbReference type="InterPro" id="IPR009148">
    <property type="entry name" value="PcsB-like"/>
</dbReference>
<gene>
    <name evidence="4" type="ORF">HCN08_07370</name>
</gene>
<sequence>MASNQPAYAPTPVAEPTGQWSFGEPDAALVLDGDPAGAAPRIQRLPRQRTGLPGLGGAAVGSTVLGIAAMAAVGAGGVAAAAEAPAATPITVADTPLAPEPLPAAAPRPAQATTAATGTLTAPAATAAATLTAPAPAPAEAEPGPAPAAEPAPAGTEPAAAPAAPAAPAASPGDVLCHRIIAQVTRQREAAEQAKRDAAAALAAKEAAARKVREQAAAAKAEAEAKAKAAAEAAAQAEAERLTHLAASYVRPMASYTLTTAFGESGNMWATHTGQDFAAPTGTPVHAVHTGTVTSAGWAGSYGYRVVLTLDDGTELWYCHLSTMVATSGKVTTGDTIGRVGATGNAPDPHLHLEVRPDGGAPVDPVPWLYGHDVAV</sequence>
<dbReference type="InterPro" id="IPR011055">
    <property type="entry name" value="Dup_hybrid_motif"/>
</dbReference>
<keyword evidence="5" id="KW-1185">Reference proteome</keyword>
<evidence type="ECO:0000313" key="4">
    <source>
        <dbReference type="EMBL" id="NJP43223.1"/>
    </source>
</evidence>
<feature type="domain" description="M23ase beta-sheet core" evidence="3">
    <location>
        <begin position="271"/>
        <end position="365"/>
    </location>
</feature>
<name>A0ABX0ZNP7_9ACTN</name>
<feature type="compositionally biased region" description="Low complexity" evidence="2">
    <location>
        <begin position="134"/>
        <end position="143"/>
    </location>
</feature>
<dbReference type="InterPro" id="IPR016047">
    <property type="entry name" value="M23ase_b-sheet_dom"/>
</dbReference>
<dbReference type="InterPro" id="IPR050570">
    <property type="entry name" value="Cell_wall_metabolism_enzyme"/>
</dbReference>
<feature type="region of interest" description="Disordered" evidence="2">
    <location>
        <begin position="93"/>
        <end position="116"/>
    </location>
</feature>
<protein>
    <submittedName>
        <fullName evidence="4">M23 family metallopeptidase</fullName>
    </submittedName>
</protein>
<dbReference type="Proteomes" id="UP000734511">
    <property type="component" value="Unassembled WGS sequence"/>
</dbReference>
<feature type="compositionally biased region" description="Low complexity" evidence="2">
    <location>
        <begin position="107"/>
        <end position="116"/>
    </location>
</feature>
<evidence type="ECO:0000313" key="5">
    <source>
        <dbReference type="Proteomes" id="UP000734511"/>
    </source>
</evidence>
<feature type="region of interest" description="Disordered" evidence="2">
    <location>
        <begin position="1"/>
        <end position="25"/>
    </location>
</feature>
<dbReference type="PANTHER" id="PTHR21666">
    <property type="entry name" value="PEPTIDASE-RELATED"/>
    <property type="match status" value="1"/>
</dbReference>
<keyword evidence="1" id="KW-0175">Coiled coil</keyword>
<dbReference type="Pfam" id="PF01551">
    <property type="entry name" value="Peptidase_M23"/>
    <property type="match status" value="1"/>
</dbReference>
<accession>A0ABX0ZNP7</accession>
<proteinExistence type="predicted"/>
<evidence type="ECO:0000256" key="2">
    <source>
        <dbReference type="SAM" id="MobiDB-lite"/>
    </source>
</evidence>
<feature type="coiled-coil region" evidence="1">
    <location>
        <begin position="181"/>
        <end position="240"/>
    </location>
</feature>
<evidence type="ECO:0000256" key="1">
    <source>
        <dbReference type="SAM" id="Coils"/>
    </source>
</evidence>
<dbReference type="EMBL" id="JAATEJ010000004">
    <property type="protein sequence ID" value="NJP43223.1"/>
    <property type="molecule type" value="Genomic_DNA"/>
</dbReference>
<dbReference type="CDD" id="cd12797">
    <property type="entry name" value="M23_peptidase"/>
    <property type="match status" value="1"/>
</dbReference>
<reference evidence="4 5" key="1">
    <citation type="submission" date="2020-03" db="EMBL/GenBank/DDBJ databases">
        <title>WGS of actinomycetes isolated from Thailand.</title>
        <authorList>
            <person name="Thawai C."/>
        </authorList>
    </citation>
    <scope>NUCLEOTIDE SEQUENCE [LARGE SCALE GENOMIC DNA]</scope>
    <source>
        <strain evidence="4 5">PRB2-1</strain>
    </source>
</reference>
<dbReference type="PRINTS" id="PR01852">
    <property type="entry name" value="SIBAPROTEIN"/>
</dbReference>
<dbReference type="Gene3D" id="2.70.70.10">
    <property type="entry name" value="Glucose Permease (Domain IIA)"/>
    <property type="match status" value="1"/>
</dbReference>
<comment type="caution">
    <text evidence="4">The sequence shown here is derived from an EMBL/GenBank/DDBJ whole genome shotgun (WGS) entry which is preliminary data.</text>
</comment>
<dbReference type="PANTHER" id="PTHR21666:SF270">
    <property type="entry name" value="MUREIN HYDROLASE ACTIVATOR ENVC"/>
    <property type="match status" value="1"/>
</dbReference>
<dbReference type="RefSeq" id="WP_167982105.1">
    <property type="nucleotide sequence ID" value="NZ_JAATEJ010000004.1"/>
</dbReference>
<evidence type="ECO:0000259" key="3">
    <source>
        <dbReference type="Pfam" id="PF01551"/>
    </source>
</evidence>
<dbReference type="SUPFAM" id="SSF51261">
    <property type="entry name" value="Duplicated hybrid motif"/>
    <property type="match status" value="1"/>
</dbReference>
<feature type="region of interest" description="Disordered" evidence="2">
    <location>
        <begin position="134"/>
        <end position="170"/>
    </location>
</feature>
<organism evidence="4 5">
    <name type="scientific">Actinacidiphila epipremni</name>
    <dbReference type="NCBI Taxonomy" id="2053013"/>
    <lineage>
        <taxon>Bacteria</taxon>
        <taxon>Bacillati</taxon>
        <taxon>Actinomycetota</taxon>
        <taxon>Actinomycetes</taxon>
        <taxon>Kitasatosporales</taxon>
        <taxon>Streptomycetaceae</taxon>
        <taxon>Actinacidiphila</taxon>
    </lineage>
</organism>
<feature type="compositionally biased region" description="Low complexity" evidence="2">
    <location>
        <begin position="151"/>
        <end position="170"/>
    </location>
</feature>